<dbReference type="InterPro" id="IPR002942">
    <property type="entry name" value="S4_RNA-bd"/>
</dbReference>
<organism evidence="7 8">
    <name type="scientific">Heliorestis acidaminivorans</name>
    <dbReference type="NCBI Taxonomy" id="553427"/>
    <lineage>
        <taxon>Bacteria</taxon>
        <taxon>Bacillati</taxon>
        <taxon>Bacillota</taxon>
        <taxon>Clostridia</taxon>
        <taxon>Eubacteriales</taxon>
        <taxon>Heliobacteriaceae</taxon>
        <taxon>Heliorestis</taxon>
    </lineage>
</organism>
<comment type="caution">
    <text evidence="7">The sequence shown here is derived from an EMBL/GenBank/DDBJ whole genome shotgun (WGS) entry which is preliminary data.</text>
</comment>
<dbReference type="InterPro" id="IPR036986">
    <property type="entry name" value="S4_RNA-bd_sf"/>
</dbReference>
<evidence type="ECO:0000256" key="5">
    <source>
        <dbReference type="HAMAP-Rule" id="MF_00871"/>
    </source>
</evidence>
<dbReference type="Pfam" id="PF01479">
    <property type="entry name" value="S4"/>
    <property type="match status" value="1"/>
</dbReference>
<sequence length="88" mass="9982">MRIDKFLKVSRIIKRRTLAKEVCEGGRIQVNGRPAKAGTEVKPGDRVSIRFPRKLLEIEINTIKENASVAEAPTLYVILKEEYIAEES</sequence>
<dbReference type="SUPFAM" id="SSF55174">
    <property type="entry name" value="Alpha-L RNA-binding motif"/>
    <property type="match status" value="1"/>
</dbReference>
<dbReference type="AlphaFoldDB" id="A0A6I0F138"/>
<comment type="similarity">
    <text evidence="5">Belongs to the RqcP family.</text>
</comment>
<keyword evidence="1 5" id="KW-0820">tRNA-binding</keyword>
<gene>
    <name evidence="5" type="primary">rqcP</name>
    <name evidence="7" type="ORF">F9B85_07210</name>
</gene>
<dbReference type="EMBL" id="WBXO01000004">
    <property type="protein sequence ID" value="KAB2953044.1"/>
    <property type="molecule type" value="Genomic_DNA"/>
</dbReference>
<dbReference type="HAMAP" id="MF_00871">
    <property type="entry name" value="RqcP"/>
    <property type="match status" value="1"/>
</dbReference>
<feature type="domain" description="RNA-binding S4" evidence="6">
    <location>
        <begin position="1"/>
        <end position="64"/>
    </location>
</feature>
<evidence type="ECO:0000256" key="1">
    <source>
        <dbReference type="ARBA" id="ARBA00022555"/>
    </source>
</evidence>
<keyword evidence="4 5" id="KW-0648">Protein biosynthesis</keyword>
<dbReference type="OrthoDB" id="9805210at2"/>
<evidence type="ECO:0000313" key="8">
    <source>
        <dbReference type="Proteomes" id="UP000468766"/>
    </source>
</evidence>
<dbReference type="RefSeq" id="WP_151619704.1">
    <property type="nucleotide sequence ID" value="NZ_WBXO01000004.1"/>
</dbReference>
<keyword evidence="8" id="KW-1185">Reference proteome</keyword>
<protein>
    <recommendedName>
        <fullName evidence="5">RQC P-site tRNA stabilizing factor</fullName>
        <shortName evidence="5">RqcP</shortName>
    </recommendedName>
    <alternativeName>
        <fullName evidence="5">Ribosome-associated protein quality control protein P</fullName>
    </alternativeName>
</protein>
<proteinExistence type="inferred from homology"/>
<keyword evidence="2 5" id="KW-0699">rRNA-binding</keyword>
<dbReference type="GO" id="GO:0000049">
    <property type="term" value="F:tRNA binding"/>
    <property type="evidence" value="ECO:0007669"/>
    <property type="project" value="UniProtKB-UniRule"/>
</dbReference>
<evidence type="ECO:0000256" key="4">
    <source>
        <dbReference type="ARBA" id="ARBA00022917"/>
    </source>
</evidence>
<comment type="function">
    <text evidence="5">Key component of the ribosome quality control system (RQC), a ribosome-associated complex that mediates the extraction of incompletely synthesized nascent chains from stalled ribosomes and their subsequent degradation. RqcH recruits Ala-charged tRNA, and with RqcP directs the elongation of stalled nascent chains on 50S ribosomal subunits, leading to non-templated C-terminal alanine extensions (Ala tail). The Ala tail promotes nascent chain degradation. RqcP is associated with the translocation-like movement of the peptidyl-tRNA from the A-site into the P-site.</text>
</comment>
<name>A0A6I0F138_9FIRM</name>
<dbReference type="GO" id="GO:0019843">
    <property type="term" value="F:rRNA binding"/>
    <property type="evidence" value="ECO:0007669"/>
    <property type="project" value="UniProtKB-UniRule"/>
</dbReference>
<evidence type="ECO:0000313" key="7">
    <source>
        <dbReference type="EMBL" id="KAB2953044.1"/>
    </source>
</evidence>
<dbReference type="CDD" id="cd00165">
    <property type="entry name" value="S4"/>
    <property type="match status" value="1"/>
</dbReference>
<evidence type="ECO:0000256" key="3">
    <source>
        <dbReference type="ARBA" id="ARBA00022884"/>
    </source>
</evidence>
<comment type="subunit">
    <text evidence="5">Associates with stalled 50S ribosomal subunits. Binds to RqcH, 23S rRNA and the P-site tRNA. Does not require RqcH for association with 50S subunits.</text>
</comment>
<dbReference type="InterPro" id="IPR025490">
    <property type="entry name" value="RqcP"/>
</dbReference>
<dbReference type="SMART" id="SM00363">
    <property type="entry name" value="S4"/>
    <property type="match status" value="1"/>
</dbReference>
<dbReference type="Gene3D" id="3.10.290.10">
    <property type="entry name" value="RNA-binding S4 domain"/>
    <property type="match status" value="1"/>
</dbReference>
<evidence type="ECO:0000259" key="6">
    <source>
        <dbReference type="SMART" id="SM00363"/>
    </source>
</evidence>
<dbReference type="GO" id="GO:0072344">
    <property type="term" value="P:rescue of stalled ribosome"/>
    <property type="evidence" value="ECO:0007669"/>
    <property type="project" value="UniProtKB-UniRule"/>
</dbReference>
<dbReference type="PROSITE" id="PS50889">
    <property type="entry name" value="S4"/>
    <property type="match status" value="1"/>
</dbReference>
<dbReference type="GO" id="GO:0043023">
    <property type="term" value="F:ribosomal large subunit binding"/>
    <property type="evidence" value="ECO:0007669"/>
    <property type="project" value="UniProtKB-UniRule"/>
</dbReference>
<evidence type="ECO:0000256" key="2">
    <source>
        <dbReference type="ARBA" id="ARBA00022730"/>
    </source>
</evidence>
<keyword evidence="3 5" id="KW-0694">RNA-binding</keyword>
<dbReference type="Proteomes" id="UP000468766">
    <property type="component" value="Unassembled WGS sequence"/>
</dbReference>
<dbReference type="PIRSF" id="PIRSF038881">
    <property type="entry name" value="RNAbp_HP1423"/>
    <property type="match status" value="1"/>
</dbReference>
<accession>A0A6I0F138</accession>
<reference evidence="7 8" key="1">
    <citation type="submission" date="2019-10" db="EMBL/GenBank/DDBJ databases">
        <title>Whole-genome sequence of the extremophile Heliorestis acidaminivorans DSM 24790.</title>
        <authorList>
            <person name="Kyndt J.A."/>
            <person name="Meyer T.E."/>
        </authorList>
    </citation>
    <scope>NUCLEOTIDE SEQUENCE [LARGE SCALE GENOMIC DNA]</scope>
    <source>
        <strain evidence="7 8">DSM 24790</strain>
    </source>
</reference>